<feature type="region of interest" description="Disordered" evidence="1">
    <location>
        <begin position="596"/>
        <end position="616"/>
    </location>
</feature>
<accession>A0A6L2PY75</accession>
<feature type="domain" description="DUF7043" evidence="3">
    <location>
        <begin position="559"/>
        <end position="687"/>
    </location>
</feature>
<dbReference type="OrthoDB" id="9979716at2759"/>
<dbReference type="InterPro" id="IPR055472">
    <property type="entry name" value="DUF7044"/>
</dbReference>
<dbReference type="Proteomes" id="UP000502823">
    <property type="component" value="Unassembled WGS sequence"/>
</dbReference>
<dbReference type="Pfam" id="PF23071">
    <property type="entry name" value="DUF7044"/>
    <property type="match status" value="1"/>
</dbReference>
<dbReference type="FunCoup" id="A0A6L2PY75">
    <property type="interactions" value="68"/>
</dbReference>
<dbReference type="InterPro" id="IPR055470">
    <property type="entry name" value="DUF7042"/>
</dbReference>
<evidence type="ECO:0000256" key="1">
    <source>
        <dbReference type="SAM" id="MobiDB-lite"/>
    </source>
</evidence>
<dbReference type="Pfam" id="PF23069">
    <property type="entry name" value="DUF7042"/>
    <property type="match status" value="2"/>
</dbReference>
<proteinExistence type="predicted"/>
<dbReference type="GO" id="GO:0061909">
    <property type="term" value="P:autophagosome-lysosome fusion"/>
    <property type="evidence" value="ECO:0007669"/>
    <property type="project" value="TreeGrafter"/>
</dbReference>
<protein>
    <submittedName>
        <fullName evidence="5">Uncharacterized protein</fullName>
    </submittedName>
</protein>
<comment type="caution">
    <text evidence="5">The sequence shown here is derived from an EMBL/GenBank/DDBJ whole genome shotgun (WGS) entry which is preliminary data.</text>
</comment>
<dbReference type="PANTHER" id="PTHR22255:SF9">
    <property type="entry name" value="LP06548P"/>
    <property type="match status" value="1"/>
</dbReference>
<dbReference type="Pfam" id="PF23070">
    <property type="entry name" value="DUF7043"/>
    <property type="match status" value="1"/>
</dbReference>
<sequence>MRFQNFVLQVTLFVRATERRFVTVPQFERNDCWRVVAGLLRHGSRLPSAVYVQTYILREERPRVFVGGLLRHVTGTERKGGTEDWRKFVRNEKLRELQQCPKITWLSKIRMRWAVHVAHVGKRGTFWFLVAKHEGKRLMGRFRCRWDDNIEIGLKERAWDAVERIALAEDKRWAIVNTVQTGFMSLACRFIPQQCSRQPAVCRHYGMFQRDLALFCSLPVLPRKGKKLRDCAKRKNSLRLSKNKEVETKDSSGKVEGAETLTDACRFPSKWEGSWFQSGVRQPIVIEQSRLSNKGRCIASEGDKFVVVDDKGGCFRCVVIHEKHANVLQYKETFCHARESLQSLCSLITGDALLYSMFRVDATPVECPFKGPLSFTYNRGHGECRSPVSSIDSCTEESRLLLRYQACPDVHGTESTGKQATHFVASTVQCIVPLVARKQWQLLEPLLLTLQRRGLCRRYRGFVVHVFPTTAECLTLNIHHNHATSNEDRYRCFVYEKSTLPGVSGVGDLNGDGLYHTLETRDNGVDYRVAQSGDATCNGLFSPMEGSRTMTLRKAPSPSKCKFPSWLTASQHWHTLDYRRSYTFHKHNTTLRVTNMTTQPGTNQHTGSGSTVQGSNHQHQEMRIVCTEVRQASHDVTHLVTHFTMGCQSGYVCMMFYRRDGHVIEVQTGSHTRRPEDACQPTHFDRNTLPFVTLVTSRPEPRQCPYLGKFSVTGISRDDGLVRPVRRKRSYKSNLHQTKDILTTELEGSVRDSSYQYKEFDFRREIGTVYENPVVLTRSVRSIQWFMQYSGLRRRSSRDLDGLLPDPCAEQDDFTTLVVGCSTMDTMEFHSDCTSADVVSVYSCHGRWEDNGTHYLITTPLSRSSRGPRRYCFMYREAQDGVVHFSSSSDSCRRNISPGIGGAMAFNVTSTGQCIEANGAPQLSRKYLPATVVVLALVLETVVKMLSRVER</sequence>
<feature type="domain" description="DUF7044" evidence="4">
    <location>
        <begin position="264"/>
        <end position="345"/>
    </location>
</feature>
<evidence type="ECO:0000313" key="6">
    <source>
        <dbReference type="Proteomes" id="UP000502823"/>
    </source>
</evidence>
<name>A0A6L2PY75_COPFO</name>
<gene>
    <name evidence="5" type="ORF">Cfor_03142</name>
</gene>
<dbReference type="AlphaFoldDB" id="A0A6L2PY75"/>
<keyword evidence="6" id="KW-1185">Reference proteome</keyword>
<evidence type="ECO:0000259" key="3">
    <source>
        <dbReference type="Pfam" id="PF23070"/>
    </source>
</evidence>
<dbReference type="InterPro" id="IPR055471">
    <property type="entry name" value="DUF7043"/>
</dbReference>
<dbReference type="InParanoid" id="A0A6L2PY75"/>
<evidence type="ECO:0000313" key="5">
    <source>
        <dbReference type="EMBL" id="GFG36202.1"/>
    </source>
</evidence>
<feature type="domain" description="DUF7042" evidence="2">
    <location>
        <begin position="364"/>
        <end position="553"/>
    </location>
</feature>
<reference evidence="6" key="1">
    <citation type="submission" date="2020-01" db="EMBL/GenBank/DDBJ databases">
        <title>Draft genome sequence of the Termite Coptotermes fromosanus.</title>
        <authorList>
            <person name="Itakura S."/>
            <person name="Yosikawa Y."/>
            <person name="Umezawa K."/>
        </authorList>
    </citation>
    <scope>NUCLEOTIDE SEQUENCE [LARGE SCALE GENOMIC DNA]</scope>
</reference>
<feature type="domain" description="DUF7042" evidence="2">
    <location>
        <begin position="813"/>
        <end position="896"/>
    </location>
</feature>
<evidence type="ECO:0000259" key="2">
    <source>
        <dbReference type="Pfam" id="PF23069"/>
    </source>
</evidence>
<dbReference type="EMBL" id="BLKM01000615">
    <property type="protein sequence ID" value="GFG36202.1"/>
    <property type="molecule type" value="Genomic_DNA"/>
</dbReference>
<dbReference type="PANTHER" id="PTHR22255">
    <property type="entry name" value="LP06548P"/>
    <property type="match status" value="1"/>
</dbReference>
<organism evidence="5 6">
    <name type="scientific">Coptotermes formosanus</name>
    <name type="common">Formosan subterranean termite</name>
    <dbReference type="NCBI Taxonomy" id="36987"/>
    <lineage>
        <taxon>Eukaryota</taxon>
        <taxon>Metazoa</taxon>
        <taxon>Ecdysozoa</taxon>
        <taxon>Arthropoda</taxon>
        <taxon>Hexapoda</taxon>
        <taxon>Insecta</taxon>
        <taxon>Pterygota</taxon>
        <taxon>Neoptera</taxon>
        <taxon>Polyneoptera</taxon>
        <taxon>Dictyoptera</taxon>
        <taxon>Blattodea</taxon>
        <taxon>Blattoidea</taxon>
        <taxon>Termitoidae</taxon>
        <taxon>Rhinotermitidae</taxon>
        <taxon>Coptotermes</taxon>
    </lineage>
</organism>
<evidence type="ECO:0000259" key="4">
    <source>
        <dbReference type="Pfam" id="PF23071"/>
    </source>
</evidence>